<dbReference type="Proteomes" id="UP000242645">
    <property type="component" value="Chromosome"/>
</dbReference>
<comment type="subunit">
    <text evidence="10">F-type ATPases have 2 components, CF(1) - the catalytic core - and CF(0) - the membrane proton channel. CF(1) has five subunits: alpha(3), beta(3), gamma(1), delta(1), epsilon(1). CF(0) has three main subunits: a, b and c.</text>
</comment>
<dbReference type="InterPro" id="IPR035968">
    <property type="entry name" value="ATP_synth_F1_ATPase_gsu"/>
</dbReference>
<keyword evidence="5 10" id="KW-0375">Hydrogen ion transport</keyword>
<comment type="subcellular location">
    <subcellularLocation>
        <location evidence="10">Cell membrane</location>
        <topology evidence="10">Peripheral membrane protein</topology>
    </subcellularLocation>
    <subcellularLocation>
        <location evidence="2">Membrane</location>
        <topology evidence="2">Peripheral membrane protein</topology>
    </subcellularLocation>
</comment>
<dbReference type="InterPro" id="IPR023632">
    <property type="entry name" value="ATP_synth_F1_gsu_CS"/>
</dbReference>
<evidence type="ECO:0000313" key="12">
    <source>
        <dbReference type="Proteomes" id="UP000242645"/>
    </source>
</evidence>
<evidence type="ECO:0000256" key="6">
    <source>
        <dbReference type="ARBA" id="ARBA00023065"/>
    </source>
</evidence>
<evidence type="ECO:0000256" key="1">
    <source>
        <dbReference type="ARBA" id="ARBA00003456"/>
    </source>
</evidence>
<dbReference type="HAMAP" id="MF_00815">
    <property type="entry name" value="ATP_synth_gamma_bact"/>
    <property type="match status" value="1"/>
</dbReference>
<dbReference type="PROSITE" id="PS00153">
    <property type="entry name" value="ATPASE_GAMMA"/>
    <property type="match status" value="1"/>
</dbReference>
<dbReference type="RefSeq" id="WP_096399226.1">
    <property type="nucleotide sequence ID" value="NZ_AP017368.1"/>
</dbReference>
<dbReference type="NCBIfam" id="NF009957">
    <property type="entry name" value="PRK13424.1"/>
    <property type="match status" value="1"/>
</dbReference>
<dbReference type="Gene3D" id="3.40.1380.10">
    <property type="match status" value="1"/>
</dbReference>
<dbReference type="GO" id="GO:0005524">
    <property type="term" value="F:ATP binding"/>
    <property type="evidence" value="ECO:0007669"/>
    <property type="project" value="UniProtKB-UniRule"/>
</dbReference>
<keyword evidence="6 10" id="KW-0406">Ion transport</keyword>
<dbReference type="InterPro" id="IPR000131">
    <property type="entry name" value="ATP_synth_F1_gsu"/>
</dbReference>
<dbReference type="PRINTS" id="PR00126">
    <property type="entry name" value="ATPASEGAMMA"/>
</dbReference>
<name>A0A1J1DPB9_9BACT</name>
<gene>
    <name evidence="10 11" type="primary">atpG</name>
    <name evidence="11" type="ORF">RSDT_0170</name>
</gene>
<dbReference type="CDD" id="cd12151">
    <property type="entry name" value="F1-ATPase_gamma"/>
    <property type="match status" value="1"/>
</dbReference>
<dbReference type="GO" id="GO:0005886">
    <property type="term" value="C:plasma membrane"/>
    <property type="evidence" value="ECO:0007669"/>
    <property type="project" value="UniProtKB-SubCell"/>
</dbReference>
<organism evidence="11 12">
    <name type="scientific">Candidatus Desulfovibrio trichonymphae</name>
    <dbReference type="NCBI Taxonomy" id="1725232"/>
    <lineage>
        <taxon>Bacteria</taxon>
        <taxon>Pseudomonadati</taxon>
        <taxon>Thermodesulfobacteriota</taxon>
        <taxon>Desulfovibrionia</taxon>
        <taxon>Desulfovibrionales</taxon>
        <taxon>Desulfovibrionaceae</taxon>
        <taxon>Desulfovibrio</taxon>
    </lineage>
</organism>
<dbReference type="Gene3D" id="1.10.287.80">
    <property type="entry name" value="ATP synthase, gamma subunit, helix hairpin domain"/>
    <property type="match status" value="1"/>
</dbReference>
<dbReference type="PANTHER" id="PTHR11693">
    <property type="entry name" value="ATP SYNTHASE GAMMA CHAIN"/>
    <property type="match status" value="1"/>
</dbReference>
<protein>
    <recommendedName>
        <fullName evidence="10">ATP synthase gamma chain</fullName>
    </recommendedName>
    <alternativeName>
        <fullName evidence="10">ATP synthase F1 sector gamma subunit</fullName>
    </alternativeName>
    <alternativeName>
        <fullName evidence="10">F-ATPase gamma subunit</fullName>
    </alternativeName>
</protein>
<keyword evidence="7 10" id="KW-0472">Membrane</keyword>
<accession>A0A1J1DPB9</accession>
<sequence length="294" mass="32246">MPSLKDVKMKIAGVGKTKQITKAMNMVASAKLRGAQSRIERFRPYAAKYRQVLAELSRKVGGNVHPLLAEHEEKKNCAIVMVTSDRGLCGSFNGNIISQGMKLAKEKTDAGMTVSFACVGRKGRDAARKSGYDMLTSYGDRMGSIDFALASSVAQEVTHGYETLIYDEVWLSYGEFVSMGQQQPRCLCLLPLKTPEAEEEPTQSGGAHCEYLYEPKEEKLLAELLPCYVKVQVYRGLLDTSAGEYAARMAAMDNATRNCNEMITALTLLYNKTRQASITSELIDIVVGAEALNG</sequence>
<proteinExistence type="inferred from homology"/>
<evidence type="ECO:0000256" key="5">
    <source>
        <dbReference type="ARBA" id="ARBA00022781"/>
    </source>
</evidence>
<keyword evidence="9 10" id="KW-0066">ATP synthesis</keyword>
<dbReference type="OrthoDB" id="9812769at2"/>
<keyword evidence="12" id="KW-1185">Reference proteome</keyword>
<evidence type="ECO:0000256" key="8">
    <source>
        <dbReference type="ARBA" id="ARBA00023196"/>
    </source>
</evidence>
<evidence type="ECO:0000256" key="2">
    <source>
        <dbReference type="ARBA" id="ARBA00004170"/>
    </source>
</evidence>
<keyword evidence="8 10" id="KW-0139">CF(1)</keyword>
<comment type="similarity">
    <text evidence="3 10">Belongs to the ATPase gamma chain family.</text>
</comment>
<dbReference type="GO" id="GO:0046933">
    <property type="term" value="F:proton-transporting ATP synthase activity, rotational mechanism"/>
    <property type="evidence" value="ECO:0007669"/>
    <property type="project" value="UniProtKB-UniRule"/>
</dbReference>
<evidence type="ECO:0000256" key="7">
    <source>
        <dbReference type="ARBA" id="ARBA00023136"/>
    </source>
</evidence>
<evidence type="ECO:0000256" key="4">
    <source>
        <dbReference type="ARBA" id="ARBA00022448"/>
    </source>
</evidence>
<dbReference type="AlphaFoldDB" id="A0A1J1DPB9"/>
<dbReference type="SUPFAM" id="SSF52943">
    <property type="entry name" value="ATP synthase (F1-ATPase), gamma subunit"/>
    <property type="match status" value="1"/>
</dbReference>
<dbReference type="NCBIfam" id="TIGR01146">
    <property type="entry name" value="ATPsyn_F1gamma"/>
    <property type="match status" value="1"/>
</dbReference>
<keyword evidence="4 10" id="KW-0813">Transport</keyword>
<dbReference type="PANTHER" id="PTHR11693:SF22">
    <property type="entry name" value="ATP SYNTHASE SUBUNIT GAMMA, MITOCHONDRIAL"/>
    <property type="match status" value="1"/>
</dbReference>
<evidence type="ECO:0000256" key="3">
    <source>
        <dbReference type="ARBA" id="ARBA00007681"/>
    </source>
</evidence>
<dbReference type="KEGG" id="dtr:RSDT_0170"/>
<evidence type="ECO:0000313" key="11">
    <source>
        <dbReference type="EMBL" id="BAV91682.1"/>
    </source>
</evidence>
<evidence type="ECO:0000256" key="10">
    <source>
        <dbReference type="HAMAP-Rule" id="MF_00815"/>
    </source>
</evidence>
<dbReference type="Pfam" id="PF00231">
    <property type="entry name" value="ATP-synt"/>
    <property type="match status" value="1"/>
</dbReference>
<dbReference type="GO" id="GO:0042777">
    <property type="term" value="P:proton motive force-driven plasma membrane ATP synthesis"/>
    <property type="evidence" value="ECO:0007669"/>
    <property type="project" value="UniProtKB-UniRule"/>
</dbReference>
<evidence type="ECO:0000256" key="9">
    <source>
        <dbReference type="ARBA" id="ARBA00023310"/>
    </source>
</evidence>
<dbReference type="GO" id="GO:0045259">
    <property type="term" value="C:proton-transporting ATP synthase complex"/>
    <property type="evidence" value="ECO:0007669"/>
    <property type="project" value="UniProtKB-KW"/>
</dbReference>
<reference evidence="11 12" key="1">
    <citation type="journal article" date="2017" name="ISME J.">
        <title>Genome of 'Ca. Desulfovibrio trichonymphae', an H2-oxidizing bacterium in a tripartite symbiotic system within a protist cell in the termite gut.</title>
        <authorList>
            <person name="Kuwahara H."/>
            <person name="Yuki M."/>
            <person name="Izawa K."/>
            <person name="Ohkuma M."/>
            <person name="Hongoh Y."/>
        </authorList>
    </citation>
    <scope>NUCLEOTIDE SEQUENCE [LARGE SCALE GENOMIC DNA]</scope>
    <source>
        <strain evidence="11 12">Rs-N31</strain>
    </source>
</reference>
<keyword evidence="10" id="KW-1003">Cell membrane</keyword>
<comment type="function">
    <text evidence="1 10">Produces ATP from ADP in the presence of a proton gradient across the membrane. The gamma chain is believed to be important in regulating ATPase activity and the flow of protons through the CF(0) complex.</text>
</comment>
<dbReference type="EMBL" id="AP017368">
    <property type="protein sequence ID" value="BAV91682.1"/>
    <property type="molecule type" value="Genomic_DNA"/>
</dbReference>